<accession>A0A0C3S9K0</accession>
<sequence>MDDARSHSPTDHVLAGIELLHRLSLVDADDQLWLQHEPTWSHKPHSEQPSALSFAFDEEADACDLSVYDPFLFSPLTASPHRQAFPREKPLPARPSSFYRASPPSTPRLTPASTPSSSPRASLLPSQPLPRSRPPSTHLGTPRSLHRAAFPSISSTLSLLEERESEHAKRSGVLVDPETDDDDDDADRASPDSTVLVHALRKPSRDSLAASRSKPLPRPRPTLKLATSSPSLSTLADLASTPASPISVSFAPTLSHHPSLASLVPSISSPLAGPSVLPAADRAAASRWSIDSFDRPAPAATTPPSPPPKTPKRRRLFSFISMTRNRAGSLTKRLDDAPSTPALDADPFASTYSIVDASTYHISAMSSSRRTSAGGGYPPSSPQAALSASTTSTASTVSVATLPTPADSTPDFAANDPFCPASPTFTPASFLPDDEADTKGLRPTLPPPSPH</sequence>
<feature type="compositionally biased region" description="Acidic residues" evidence="1">
    <location>
        <begin position="177"/>
        <end position="186"/>
    </location>
</feature>
<dbReference type="STRING" id="745531.A0A0C3S9K0"/>
<dbReference type="AlphaFoldDB" id="A0A0C3S9K0"/>
<feature type="compositionally biased region" description="Low complexity" evidence="1">
    <location>
        <begin position="382"/>
        <end position="404"/>
    </location>
</feature>
<keyword evidence="3" id="KW-1185">Reference proteome</keyword>
<gene>
    <name evidence="2" type="ORF">PHLGIDRAFT_13960</name>
</gene>
<name>A0A0C3S9K0_PHLG1</name>
<feature type="non-terminal residue" evidence="2">
    <location>
        <position position="451"/>
    </location>
</feature>
<proteinExistence type="predicted"/>
<evidence type="ECO:0000313" key="2">
    <source>
        <dbReference type="EMBL" id="KIP06275.1"/>
    </source>
</evidence>
<dbReference type="HOGENOM" id="CLU_607762_0_0_1"/>
<feature type="region of interest" description="Disordered" evidence="1">
    <location>
        <begin position="161"/>
        <end position="229"/>
    </location>
</feature>
<feature type="region of interest" description="Disordered" evidence="1">
    <location>
        <begin position="82"/>
        <end position="147"/>
    </location>
</feature>
<protein>
    <submittedName>
        <fullName evidence="2">Uncharacterized protein</fullName>
    </submittedName>
</protein>
<dbReference type="Proteomes" id="UP000053257">
    <property type="component" value="Unassembled WGS sequence"/>
</dbReference>
<feature type="compositionally biased region" description="Low complexity" evidence="1">
    <location>
        <begin position="101"/>
        <end position="126"/>
    </location>
</feature>
<organism evidence="2 3">
    <name type="scientific">Phlebiopsis gigantea (strain 11061_1 CR5-6)</name>
    <name type="common">White-rot fungus</name>
    <name type="synonym">Peniophora gigantea</name>
    <dbReference type="NCBI Taxonomy" id="745531"/>
    <lineage>
        <taxon>Eukaryota</taxon>
        <taxon>Fungi</taxon>
        <taxon>Dikarya</taxon>
        <taxon>Basidiomycota</taxon>
        <taxon>Agaricomycotina</taxon>
        <taxon>Agaricomycetes</taxon>
        <taxon>Polyporales</taxon>
        <taxon>Phanerochaetaceae</taxon>
        <taxon>Phlebiopsis</taxon>
    </lineage>
</organism>
<evidence type="ECO:0000256" key="1">
    <source>
        <dbReference type="SAM" id="MobiDB-lite"/>
    </source>
</evidence>
<dbReference type="EMBL" id="KN840521">
    <property type="protein sequence ID" value="KIP06275.1"/>
    <property type="molecule type" value="Genomic_DNA"/>
</dbReference>
<feature type="region of interest" description="Disordered" evidence="1">
    <location>
        <begin position="293"/>
        <end position="314"/>
    </location>
</feature>
<reference evidence="2 3" key="1">
    <citation type="journal article" date="2014" name="PLoS Genet.">
        <title>Analysis of the Phlebiopsis gigantea genome, transcriptome and secretome provides insight into its pioneer colonization strategies of wood.</title>
        <authorList>
            <person name="Hori C."/>
            <person name="Ishida T."/>
            <person name="Igarashi K."/>
            <person name="Samejima M."/>
            <person name="Suzuki H."/>
            <person name="Master E."/>
            <person name="Ferreira P."/>
            <person name="Ruiz-Duenas F.J."/>
            <person name="Held B."/>
            <person name="Canessa P."/>
            <person name="Larrondo L.F."/>
            <person name="Schmoll M."/>
            <person name="Druzhinina I.S."/>
            <person name="Kubicek C.P."/>
            <person name="Gaskell J.A."/>
            <person name="Kersten P."/>
            <person name="St John F."/>
            <person name="Glasner J."/>
            <person name="Sabat G."/>
            <person name="Splinter BonDurant S."/>
            <person name="Syed K."/>
            <person name="Yadav J."/>
            <person name="Mgbeahuruike A.C."/>
            <person name="Kovalchuk A."/>
            <person name="Asiegbu F.O."/>
            <person name="Lackner G."/>
            <person name="Hoffmeister D."/>
            <person name="Rencoret J."/>
            <person name="Gutierrez A."/>
            <person name="Sun H."/>
            <person name="Lindquist E."/>
            <person name="Barry K."/>
            <person name="Riley R."/>
            <person name="Grigoriev I.V."/>
            <person name="Henrissat B."/>
            <person name="Kues U."/>
            <person name="Berka R.M."/>
            <person name="Martinez A.T."/>
            <person name="Covert S.F."/>
            <person name="Blanchette R.A."/>
            <person name="Cullen D."/>
        </authorList>
    </citation>
    <scope>NUCLEOTIDE SEQUENCE [LARGE SCALE GENOMIC DNA]</scope>
    <source>
        <strain evidence="2 3">11061_1 CR5-6</strain>
    </source>
</reference>
<evidence type="ECO:0000313" key="3">
    <source>
        <dbReference type="Proteomes" id="UP000053257"/>
    </source>
</evidence>
<feature type="region of interest" description="Disordered" evidence="1">
    <location>
        <begin position="368"/>
        <end position="451"/>
    </location>
</feature>
<dbReference type="OrthoDB" id="3071736at2759"/>